<feature type="region of interest" description="Disordered" evidence="1">
    <location>
        <begin position="59"/>
        <end position="78"/>
    </location>
</feature>
<gene>
    <name evidence="2" type="ORF">M408DRAFT_30975</name>
</gene>
<dbReference type="HOGENOM" id="CLU_2374113_0_0_1"/>
<organism evidence="2 3">
    <name type="scientific">Serendipita vermifera MAFF 305830</name>
    <dbReference type="NCBI Taxonomy" id="933852"/>
    <lineage>
        <taxon>Eukaryota</taxon>
        <taxon>Fungi</taxon>
        <taxon>Dikarya</taxon>
        <taxon>Basidiomycota</taxon>
        <taxon>Agaricomycotina</taxon>
        <taxon>Agaricomycetes</taxon>
        <taxon>Sebacinales</taxon>
        <taxon>Serendipitaceae</taxon>
        <taxon>Serendipita</taxon>
    </lineage>
</organism>
<evidence type="ECO:0000313" key="2">
    <source>
        <dbReference type="EMBL" id="KIM19732.1"/>
    </source>
</evidence>
<accession>A0A0C2WQ27</accession>
<protein>
    <submittedName>
        <fullName evidence="2">Uncharacterized protein</fullName>
    </submittedName>
</protein>
<dbReference type="EMBL" id="KN824561">
    <property type="protein sequence ID" value="KIM19732.1"/>
    <property type="molecule type" value="Genomic_DNA"/>
</dbReference>
<keyword evidence="3" id="KW-1185">Reference proteome</keyword>
<name>A0A0C2WQ27_SERVB</name>
<evidence type="ECO:0000256" key="1">
    <source>
        <dbReference type="SAM" id="MobiDB-lite"/>
    </source>
</evidence>
<dbReference type="Proteomes" id="UP000054097">
    <property type="component" value="Unassembled WGS sequence"/>
</dbReference>
<dbReference type="AlphaFoldDB" id="A0A0C2WQ27"/>
<proteinExistence type="predicted"/>
<reference evidence="3" key="2">
    <citation type="submission" date="2015-01" db="EMBL/GenBank/DDBJ databases">
        <title>Evolutionary Origins and Diversification of the Mycorrhizal Mutualists.</title>
        <authorList>
            <consortium name="DOE Joint Genome Institute"/>
            <consortium name="Mycorrhizal Genomics Consortium"/>
            <person name="Kohler A."/>
            <person name="Kuo A."/>
            <person name="Nagy L.G."/>
            <person name="Floudas D."/>
            <person name="Copeland A."/>
            <person name="Barry K.W."/>
            <person name="Cichocki N."/>
            <person name="Veneault-Fourrey C."/>
            <person name="LaButti K."/>
            <person name="Lindquist E.A."/>
            <person name="Lipzen A."/>
            <person name="Lundell T."/>
            <person name="Morin E."/>
            <person name="Murat C."/>
            <person name="Riley R."/>
            <person name="Ohm R."/>
            <person name="Sun H."/>
            <person name="Tunlid A."/>
            <person name="Henrissat B."/>
            <person name="Grigoriev I.V."/>
            <person name="Hibbett D.S."/>
            <person name="Martin F."/>
        </authorList>
    </citation>
    <scope>NUCLEOTIDE SEQUENCE [LARGE SCALE GENOMIC DNA]</scope>
    <source>
        <strain evidence="3">MAFF 305830</strain>
    </source>
</reference>
<sequence>MSSLTLFLAGRGYSAKMTIKSATIRMKRVSKLSSRHAPDYEPVYESVSGGAVDFDSQAEMHEQDNVSSNTEHIDGDKPLSVVAGVLKYAKEEREP</sequence>
<evidence type="ECO:0000313" key="3">
    <source>
        <dbReference type="Proteomes" id="UP000054097"/>
    </source>
</evidence>
<reference evidence="2 3" key="1">
    <citation type="submission" date="2014-04" db="EMBL/GenBank/DDBJ databases">
        <authorList>
            <consortium name="DOE Joint Genome Institute"/>
            <person name="Kuo A."/>
            <person name="Zuccaro A."/>
            <person name="Kohler A."/>
            <person name="Nagy L.G."/>
            <person name="Floudas D."/>
            <person name="Copeland A."/>
            <person name="Barry K.W."/>
            <person name="Cichocki N."/>
            <person name="Veneault-Fourrey C."/>
            <person name="LaButti K."/>
            <person name="Lindquist E.A."/>
            <person name="Lipzen A."/>
            <person name="Lundell T."/>
            <person name="Morin E."/>
            <person name="Murat C."/>
            <person name="Sun H."/>
            <person name="Tunlid A."/>
            <person name="Henrissat B."/>
            <person name="Grigoriev I.V."/>
            <person name="Hibbett D.S."/>
            <person name="Martin F."/>
            <person name="Nordberg H.P."/>
            <person name="Cantor M.N."/>
            <person name="Hua S.X."/>
        </authorList>
    </citation>
    <scope>NUCLEOTIDE SEQUENCE [LARGE SCALE GENOMIC DNA]</scope>
    <source>
        <strain evidence="2 3">MAFF 305830</strain>
    </source>
</reference>